<sequence>MSSPQPTTGSAATAPSRCFICLGDAGEEGDPSDWVHPCPCSLEAHHACLLQWVDECEREGKALKCPVCQAPIHVEGARDFAVDLSDRIRTLVNSFSPIAVGSMFGGAVMAGQALYGFHAVKVFAGDEAVLGILGSGRLRESWPALLGVPFIAPGLVFWNLLPGFTTTVATPFSILYSATFLRSPEAMTWPPAPQLAFASLPCIGMVYIKLKNELFGSMEARWDRAIRGLPEAVEGAQAPQAGVGGLRDIINNFADGLQGGPPEDDLGEDRVEIWFDERDGQDGAELVIDLIEEIEVPDEEAPVEEIPHPGPGGQPADVEPRQDLPQQEAEQGPRAEQPEQGPAPGPAAPLPDAQRRPAAVERAAVRYSIRDLTSTILGALFLPSVSFVAGELLRLALPKAWTSMPRPPRSLIFSSPYRLGPTGLLQERWGRSLVGGCAYVVLKDMFRLYVKYRRAAIRPRRRVPDATPKQRLALAICDFLTKSTTDGTVPSEDAESIEVAVNCIADSFKVDASAASSAEPLLSIFTAHEASRPSPAAGAGGPAAPGAAPTAEQKKEAEALKSRGNAAMAAKDYAKAIELYTEALALHPGNAVFLSNRAAAHSAAKDHESARADAEAAVDADPSYTKAWSRLGLARFALGDAKGSMEAYGKGIEYEGNGGSEAMKKGYETARRRVEGEGGDLSPQARGSPSPAAGGMPDFGGLASMLGGGAGGAGGAAGMDFASILSNPMFQNMAQGLMSNPDMMASLMNNPRLREMANQMGGGGGGGMPDLSSLMADPNIAELARTMMGGAGAPPGGNSGASGNPGGN</sequence>
<keyword evidence="5 7" id="KW-0802">TPR repeat</keyword>
<dbReference type="FunFam" id="1.25.40.10:FF:000207">
    <property type="entry name" value="Small glutamine-rich tetratricopeptide repeat-containing protein"/>
    <property type="match status" value="1"/>
</dbReference>
<dbReference type="InterPro" id="IPR047150">
    <property type="entry name" value="SGT"/>
</dbReference>
<evidence type="ECO:0000256" key="5">
    <source>
        <dbReference type="ARBA" id="ARBA00022803"/>
    </source>
</evidence>
<dbReference type="GO" id="GO:0060090">
    <property type="term" value="F:molecular adaptor activity"/>
    <property type="evidence" value="ECO:0007669"/>
    <property type="project" value="TreeGrafter"/>
</dbReference>
<name>A0AAE8N200_9PEZI</name>
<evidence type="ECO:0000256" key="8">
    <source>
        <dbReference type="SAM" id="MobiDB-lite"/>
    </source>
</evidence>
<dbReference type="Gene3D" id="1.25.40.10">
    <property type="entry name" value="Tetratricopeptide repeat domain"/>
    <property type="match status" value="1"/>
</dbReference>
<gene>
    <name evidence="10" type="ORF">DNG_06677</name>
</gene>
<evidence type="ECO:0000256" key="6">
    <source>
        <dbReference type="ARBA" id="ARBA00022833"/>
    </source>
</evidence>
<dbReference type="Proteomes" id="UP001187682">
    <property type="component" value="Unassembled WGS sequence"/>
</dbReference>
<dbReference type="InterPro" id="IPR011990">
    <property type="entry name" value="TPR-like_helical_dom_sf"/>
</dbReference>
<keyword evidence="11" id="KW-1185">Reference proteome</keyword>
<reference evidence="10" key="1">
    <citation type="submission" date="2018-03" db="EMBL/GenBank/DDBJ databases">
        <authorList>
            <person name="Guldener U."/>
        </authorList>
    </citation>
    <scope>NUCLEOTIDE SEQUENCE</scope>
</reference>
<feature type="domain" description="RING-CH-type" evidence="9">
    <location>
        <begin position="10"/>
        <end position="75"/>
    </location>
</feature>
<dbReference type="GO" id="GO:0072380">
    <property type="term" value="C:TRC complex"/>
    <property type="evidence" value="ECO:0007669"/>
    <property type="project" value="TreeGrafter"/>
</dbReference>
<dbReference type="Pfam" id="PF16546">
    <property type="entry name" value="SGTA_dimer"/>
    <property type="match status" value="1"/>
</dbReference>
<dbReference type="AlphaFoldDB" id="A0AAE8N200"/>
<dbReference type="FunFam" id="1.20.5.420:FF:000005">
    <property type="entry name" value="Hsc70 cochaperone (SGT), putative"/>
    <property type="match status" value="1"/>
</dbReference>
<dbReference type="InterPro" id="IPR019734">
    <property type="entry name" value="TPR_rpt"/>
</dbReference>
<keyword evidence="2" id="KW-0479">Metal-binding</keyword>
<feature type="region of interest" description="Disordered" evidence="8">
    <location>
        <begin position="533"/>
        <end position="560"/>
    </location>
</feature>
<dbReference type="GO" id="GO:0006620">
    <property type="term" value="P:post-translational protein targeting to endoplasmic reticulum membrane"/>
    <property type="evidence" value="ECO:0007669"/>
    <property type="project" value="TreeGrafter"/>
</dbReference>
<dbReference type="Gene3D" id="3.30.40.10">
    <property type="entry name" value="Zinc/RING finger domain, C3HC4 (zinc finger)"/>
    <property type="match status" value="1"/>
</dbReference>
<organism evidence="10 11">
    <name type="scientific">Cephalotrichum gorgonifer</name>
    <dbReference type="NCBI Taxonomy" id="2041049"/>
    <lineage>
        <taxon>Eukaryota</taxon>
        <taxon>Fungi</taxon>
        <taxon>Dikarya</taxon>
        <taxon>Ascomycota</taxon>
        <taxon>Pezizomycotina</taxon>
        <taxon>Sordariomycetes</taxon>
        <taxon>Hypocreomycetidae</taxon>
        <taxon>Microascales</taxon>
        <taxon>Microascaceae</taxon>
        <taxon>Cephalotrichum</taxon>
    </lineage>
</organism>
<keyword evidence="6" id="KW-0862">Zinc</keyword>
<evidence type="ECO:0000259" key="9">
    <source>
        <dbReference type="PROSITE" id="PS51292"/>
    </source>
</evidence>
<feature type="compositionally biased region" description="Gly residues" evidence="8">
    <location>
        <begin position="789"/>
        <end position="808"/>
    </location>
</feature>
<comment type="caution">
    <text evidence="10">The sequence shown here is derived from an EMBL/GenBank/DDBJ whole genome shotgun (WGS) entry which is preliminary data.</text>
</comment>
<evidence type="ECO:0000256" key="1">
    <source>
        <dbReference type="ARBA" id="ARBA00008175"/>
    </source>
</evidence>
<dbReference type="InterPro" id="IPR013083">
    <property type="entry name" value="Znf_RING/FYVE/PHD"/>
</dbReference>
<dbReference type="Gene3D" id="1.10.260.100">
    <property type="match status" value="1"/>
</dbReference>
<dbReference type="PROSITE" id="PS51292">
    <property type="entry name" value="ZF_RING_CH"/>
    <property type="match status" value="1"/>
</dbReference>
<dbReference type="EMBL" id="ONZQ02000009">
    <property type="protein sequence ID" value="SPO03994.1"/>
    <property type="molecule type" value="Genomic_DNA"/>
</dbReference>
<dbReference type="InterPro" id="IPR011016">
    <property type="entry name" value="Znf_RING-CH"/>
</dbReference>
<dbReference type="Pfam" id="PF00515">
    <property type="entry name" value="TPR_1"/>
    <property type="match status" value="1"/>
</dbReference>
<dbReference type="InterPro" id="IPR032374">
    <property type="entry name" value="SGTA_dimer"/>
</dbReference>
<dbReference type="SMART" id="SM00028">
    <property type="entry name" value="TPR"/>
    <property type="match status" value="3"/>
</dbReference>
<dbReference type="PROSITE" id="PS50005">
    <property type="entry name" value="TPR"/>
    <property type="match status" value="1"/>
</dbReference>
<dbReference type="SUPFAM" id="SSF48452">
    <property type="entry name" value="TPR-like"/>
    <property type="match status" value="1"/>
</dbReference>
<evidence type="ECO:0000256" key="2">
    <source>
        <dbReference type="ARBA" id="ARBA00022723"/>
    </source>
</evidence>
<evidence type="ECO:0000256" key="4">
    <source>
        <dbReference type="ARBA" id="ARBA00022771"/>
    </source>
</evidence>
<evidence type="ECO:0000256" key="7">
    <source>
        <dbReference type="PROSITE-ProRule" id="PRU00339"/>
    </source>
</evidence>
<dbReference type="GO" id="GO:0016020">
    <property type="term" value="C:membrane"/>
    <property type="evidence" value="ECO:0007669"/>
    <property type="project" value="TreeGrafter"/>
</dbReference>
<dbReference type="SMART" id="SM00744">
    <property type="entry name" value="RINGv"/>
    <property type="match status" value="1"/>
</dbReference>
<proteinExistence type="inferred from homology"/>
<dbReference type="Gene3D" id="1.20.5.420">
    <property type="entry name" value="Immunoglobulin FC, subunit C"/>
    <property type="match status" value="1"/>
</dbReference>
<feature type="repeat" description="TPR" evidence="7">
    <location>
        <begin position="557"/>
        <end position="590"/>
    </location>
</feature>
<keyword evidence="4" id="KW-0863">Zinc-finger</keyword>
<evidence type="ECO:0000313" key="11">
    <source>
        <dbReference type="Proteomes" id="UP001187682"/>
    </source>
</evidence>
<evidence type="ECO:0000256" key="3">
    <source>
        <dbReference type="ARBA" id="ARBA00022737"/>
    </source>
</evidence>
<dbReference type="SUPFAM" id="SSF57850">
    <property type="entry name" value="RING/U-box"/>
    <property type="match status" value="1"/>
</dbReference>
<feature type="region of interest" description="Disordered" evidence="8">
    <location>
        <begin position="300"/>
        <end position="356"/>
    </location>
</feature>
<dbReference type="PANTHER" id="PTHR45831">
    <property type="entry name" value="LD24721P"/>
    <property type="match status" value="1"/>
</dbReference>
<feature type="region of interest" description="Disordered" evidence="8">
    <location>
        <begin position="787"/>
        <end position="808"/>
    </location>
</feature>
<dbReference type="PANTHER" id="PTHR45831:SF2">
    <property type="entry name" value="LD24721P"/>
    <property type="match status" value="1"/>
</dbReference>
<dbReference type="GO" id="GO:0008270">
    <property type="term" value="F:zinc ion binding"/>
    <property type="evidence" value="ECO:0007669"/>
    <property type="project" value="UniProtKB-KW"/>
</dbReference>
<feature type="region of interest" description="Disordered" evidence="8">
    <location>
        <begin position="671"/>
        <end position="698"/>
    </location>
</feature>
<protein>
    <recommendedName>
        <fullName evidence="9">RING-CH-type domain-containing protein</fullName>
    </recommendedName>
</protein>
<keyword evidence="3" id="KW-0677">Repeat</keyword>
<accession>A0AAE8N200</accession>
<evidence type="ECO:0000313" key="10">
    <source>
        <dbReference type="EMBL" id="SPO03994.1"/>
    </source>
</evidence>
<comment type="similarity">
    <text evidence="1">Belongs to the SGT family.</text>
</comment>